<dbReference type="Proteomes" id="UP000565441">
    <property type="component" value="Unassembled WGS sequence"/>
</dbReference>
<reference evidence="1 2" key="1">
    <citation type="journal article" date="2020" name="ISME J.">
        <title>Uncovering the hidden diversity of litter-decomposition mechanisms in mushroom-forming fungi.</title>
        <authorList>
            <person name="Floudas D."/>
            <person name="Bentzer J."/>
            <person name="Ahren D."/>
            <person name="Johansson T."/>
            <person name="Persson P."/>
            <person name="Tunlid A."/>
        </authorList>
    </citation>
    <scope>NUCLEOTIDE SEQUENCE [LARGE SCALE GENOMIC DNA]</scope>
    <source>
        <strain evidence="1 2">CBS 661.87</strain>
    </source>
</reference>
<protein>
    <submittedName>
        <fullName evidence="1">Uncharacterized protein</fullName>
    </submittedName>
</protein>
<proteinExistence type="predicted"/>
<organism evidence="1 2">
    <name type="scientific">Tricholomella constricta</name>
    <dbReference type="NCBI Taxonomy" id="117010"/>
    <lineage>
        <taxon>Eukaryota</taxon>
        <taxon>Fungi</taxon>
        <taxon>Dikarya</taxon>
        <taxon>Basidiomycota</taxon>
        <taxon>Agaricomycotina</taxon>
        <taxon>Agaricomycetes</taxon>
        <taxon>Agaricomycetidae</taxon>
        <taxon>Agaricales</taxon>
        <taxon>Tricholomatineae</taxon>
        <taxon>Lyophyllaceae</taxon>
        <taxon>Tricholomella</taxon>
    </lineage>
</organism>
<name>A0A8H5M7S4_9AGAR</name>
<keyword evidence="2" id="KW-1185">Reference proteome</keyword>
<dbReference type="AlphaFoldDB" id="A0A8H5M7S4"/>
<evidence type="ECO:0000313" key="1">
    <source>
        <dbReference type="EMBL" id="KAF5384365.1"/>
    </source>
</evidence>
<evidence type="ECO:0000313" key="2">
    <source>
        <dbReference type="Proteomes" id="UP000565441"/>
    </source>
</evidence>
<gene>
    <name evidence="1" type="ORF">D9615_003482</name>
</gene>
<sequence length="445" mass="49778">MPSRFVTRPSTPFHLCCSKMPAFYASPQTIALLPSGPWPNRPHAHPREREVNREIILDVAPDREALLMSNKSIDELRQILKIRIGPAASHWLYRNRKRINANLRDGNSRISTLIRGGPSMPNETTTSNLKKKEIHILRRVLSTSSISPFSNSMSGIDSRFYRPSPHGDNDIDVWGSVVLCSAEKLISPRPLGPTHILIVHSSPGSSRVYRPVKGGGRRPLRRKLSTLSNVVELPVNDLLFVLNVPNLAPAVPVLPPRLHKELPRVLMYVPHLETFPELVVYLHTQNQAELFRKLIPEWIRDLMHPFPEVNSELSTVSSISDSRNIAKVPLQLLGMLISGSGSNSSVESLGSSYHDALFGGFQYKRTIKSVAVEIAEAAQSPAFIDSDGPDPILHTVALLNALRDNFEHIGYFAKPLWNELDIYRDVLIRSVSCQARIRSAIDLEE</sequence>
<dbReference type="OrthoDB" id="2946666at2759"/>
<dbReference type="EMBL" id="JAACJP010000005">
    <property type="protein sequence ID" value="KAF5384365.1"/>
    <property type="molecule type" value="Genomic_DNA"/>
</dbReference>
<comment type="caution">
    <text evidence="1">The sequence shown here is derived from an EMBL/GenBank/DDBJ whole genome shotgun (WGS) entry which is preliminary data.</text>
</comment>
<accession>A0A8H5M7S4</accession>